<evidence type="ECO:0000256" key="4">
    <source>
        <dbReference type="SAM" id="MobiDB-lite"/>
    </source>
</evidence>
<dbReference type="InterPro" id="IPR013762">
    <property type="entry name" value="Integrase-like_cat_sf"/>
</dbReference>
<dbReference type="SUPFAM" id="SSF56349">
    <property type="entry name" value="DNA breaking-rejoining enzymes"/>
    <property type="match status" value="1"/>
</dbReference>
<evidence type="ECO:0000256" key="2">
    <source>
        <dbReference type="ARBA" id="ARBA00023125"/>
    </source>
</evidence>
<dbReference type="GO" id="GO:0003677">
    <property type="term" value="F:DNA binding"/>
    <property type="evidence" value="ECO:0007669"/>
    <property type="project" value="UniProtKB-KW"/>
</dbReference>
<evidence type="ECO:0000256" key="3">
    <source>
        <dbReference type="ARBA" id="ARBA00023172"/>
    </source>
</evidence>
<evidence type="ECO:0000313" key="7">
    <source>
        <dbReference type="Proteomes" id="UP000179627"/>
    </source>
</evidence>
<dbReference type="InterPro" id="IPR011010">
    <property type="entry name" value="DNA_brk_join_enz"/>
</dbReference>
<dbReference type="EMBL" id="MBLM01000108">
    <property type="protein sequence ID" value="OHV38662.1"/>
    <property type="molecule type" value="Genomic_DNA"/>
</dbReference>
<reference evidence="7" key="1">
    <citation type="submission" date="2016-07" db="EMBL/GenBank/DDBJ databases">
        <title>Sequence Frankia sp. strain CcI1.17.</title>
        <authorList>
            <person name="Ghodhbane-Gtari F."/>
            <person name="Swanson E."/>
            <person name="Gueddou A."/>
            <person name="Morris K."/>
            <person name="Hezbri K."/>
            <person name="Ktari A."/>
            <person name="Nouioui I."/>
            <person name="Abebe-Akele F."/>
            <person name="Simpson S."/>
            <person name="Thomas K."/>
            <person name="Gtari M."/>
            <person name="Tisa L.S."/>
            <person name="Hurst S."/>
        </authorList>
    </citation>
    <scope>NUCLEOTIDE SEQUENCE [LARGE SCALE GENOMIC DNA]</scope>
    <source>
        <strain evidence="7">Cc1.17</strain>
    </source>
</reference>
<keyword evidence="3" id="KW-0233">DNA recombination</keyword>
<dbReference type="PANTHER" id="PTHR30349">
    <property type="entry name" value="PHAGE INTEGRASE-RELATED"/>
    <property type="match status" value="1"/>
</dbReference>
<evidence type="ECO:0000313" key="6">
    <source>
        <dbReference type="EMBL" id="OHV38662.1"/>
    </source>
</evidence>
<keyword evidence="2" id="KW-0238">DNA-binding</keyword>
<dbReference type="AlphaFoldDB" id="A0A1S1R015"/>
<evidence type="ECO:0000256" key="1">
    <source>
        <dbReference type="ARBA" id="ARBA00008857"/>
    </source>
</evidence>
<comment type="similarity">
    <text evidence="1">Belongs to the 'phage' integrase family.</text>
</comment>
<keyword evidence="7" id="KW-1185">Reference proteome</keyword>
<dbReference type="Gene3D" id="1.10.443.10">
    <property type="entry name" value="Intergrase catalytic core"/>
    <property type="match status" value="1"/>
</dbReference>
<dbReference type="InterPro" id="IPR002104">
    <property type="entry name" value="Integrase_catalytic"/>
</dbReference>
<dbReference type="InterPro" id="IPR050090">
    <property type="entry name" value="Tyrosine_recombinase_XerCD"/>
</dbReference>
<dbReference type="PROSITE" id="PS51898">
    <property type="entry name" value="TYR_RECOMBINASE"/>
    <property type="match status" value="1"/>
</dbReference>
<sequence>MRKVATRWELVEDEQLKTAGSKARLALLTMVVTVLREHRRRQEKAREEADEWADPGLVFTTATGNRIDPRNVNRWWDKVCERAEIPRTRVHDLRHTAASLLFSAGVDLNEIRALLRHTRLATTADIYVDILDEVRRSTARSMDDILTRLHRPSATDSDENGEGDQAMKS</sequence>
<feature type="region of interest" description="Disordered" evidence="4">
    <location>
        <begin position="145"/>
        <end position="169"/>
    </location>
</feature>
<organism evidence="6 7">
    <name type="scientific">Parafrankia colletiae</name>
    <dbReference type="NCBI Taxonomy" id="573497"/>
    <lineage>
        <taxon>Bacteria</taxon>
        <taxon>Bacillati</taxon>
        <taxon>Actinomycetota</taxon>
        <taxon>Actinomycetes</taxon>
        <taxon>Frankiales</taxon>
        <taxon>Frankiaceae</taxon>
        <taxon>Parafrankia</taxon>
    </lineage>
</organism>
<dbReference type="PANTHER" id="PTHR30349:SF41">
    <property type="entry name" value="INTEGRASE_RECOMBINASE PROTEIN MJ0367-RELATED"/>
    <property type="match status" value="1"/>
</dbReference>
<evidence type="ECO:0000259" key="5">
    <source>
        <dbReference type="PROSITE" id="PS51898"/>
    </source>
</evidence>
<comment type="caution">
    <text evidence="6">The sequence shown here is derived from an EMBL/GenBank/DDBJ whole genome shotgun (WGS) entry which is preliminary data.</text>
</comment>
<gene>
    <name evidence="6" type="ORF">CC117_02660</name>
</gene>
<protein>
    <recommendedName>
        <fullName evidence="5">Tyr recombinase domain-containing protein</fullName>
    </recommendedName>
</protein>
<proteinExistence type="inferred from homology"/>
<dbReference type="GO" id="GO:0015074">
    <property type="term" value="P:DNA integration"/>
    <property type="evidence" value="ECO:0007669"/>
    <property type="project" value="InterPro"/>
</dbReference>
<accession>A0A1S1R015</accession>
<dbReference type="GO" id="GO:0006310">
    <property type="term" value="P:DNA recombination"/>
    <property type="evidence" value="ECO:0007669"/>
    <property type="project" value="UniProtKB-KW"/>
</dbReference>
<feature type="domain" description="Tyr recombinase" evidence="5">
    <location>
        <begin position="1"/>
        <end position="140"/>
    </location>
</feature>
<dbReference type="Pfam" id="PF00589">
    <property type="entry name" value="Phage_integrase"/>
    <property type="match status" value="1"/>
</dbReference>
<dbReference type="Proteomes" id="UP000179627">
    <property type="component" value="Unassembled WGS sequence"/>
</dbReference>
<name>A0A1S1R015_9ACTN</name>